<dbReference type="AlphaFoldDB" id="D8RC90"/>
<keyword evidence="2" id="KW-0813">Transport</keyword>
<dbReference type="GO" id="GO:0016020">
    <property type="term" value="C:membrane"/>
    <property type="evidence" value="ECO:0000318"/>
    <property type="project" value="GO_Central"/>
</dbReference>
<evidence type="ECO:0000256" key="7">
    <source>
        <dbReference type="SAM" id="Phobius"/>
    </source>
</evidence>
<evidence type="ECO:0000313" key="10">
    <source>
        <dbReference type="Proteomes" id="UP000001514"/>
    </source>
</evidence>
<dbReference type="HOGENOM" id="CLU_027994_2_0_1"/>
<feature type="transmembrane region" description="Helical" evidence="7">
    <location>
        <begin position="120"/>
        <end position="138"/>
    </location>
</feature>
<name>D8RC90_SELML</name>
<accession>D8RC90</accession>
<dbReference type="InterPro" id="IPR013057">
    <property type="entry name" value="AA_transpt_TM"/>
</dbReference>
<dbReference type="STRING" id="88036.D8RC90"/>
<dbReference type="Gramene" id="EFJ30088">
    <property type="protein sequence ID" value="EFJ30088"/>
    <property type="gene ID" value="SELMODRAFT_90516"/>
</dbReference>
<evidence type="ECO:0000256" key="4">
    <source>
        <dbReference type="ARBA" id="ARBA00022970"/>
    </source>
</evidence>
<dbReference type="EMBL" id="GL377576">
    <property type="protein sequence ID" value="EFJ30088.1"/>
    <property type="molecule type" value="Genomic_DNA"/>
</dbReference>
<feature type="transmembrane region" description="Helical" evidence="7">
    <location>
        <begin position="241"/>
        <end position="264"/>
    </location>
</feature>
<keyword evidence="6 7" id="KW-0472">Membrane</keyword>
<evidence type="ECO:0000256" key="3">
    <source>
        <dbReference type="ARBA" id="ARBA00022692"/>
    </source>
</evidence>
<feature type="transmembrane region" description="Helical" evidence="7">
    <location>
        <begin position="360"/>
        <end position="380"/>
    </location>
</feature>
<dbReference type="Proteomes" id="UP000001514">
    <property type="component" value="Unassembled WGS sequence"/>
</dbReference>
<feature type="transmembrane region" description="Helical" evidence="7">
    <location>
        <begin position="400"/>
        <end position="426"/>
    </location>
</feature>
<dbReference type="GO" id="GO:0003333">
    <property type="term" value="P:amino acid transmembrane transport"/>
    <property type="evidence" value="ECO:0000318"/>
    <property type="project" value="GO_Central"/>
</dbReference>
<proteinExistence type="predicted"/>
<evidence type="ECO:0000259" key="8">
    <source>
        <dbReference type="Pfam" id="PF01490"/>
    </source>
</evidence>
<keyword evidence="5 7" id="KW-1133">Transmembrane helix</keyword>
<evidence type="ECO:0000256" key="1">
    <source>
        <dbReference type="ARBA" id="ARBA00004370"/>
    </source>
</evidence>
<feature type="domain" description="Amino acid transporter transmembrane" evidence="8">
    <location>
        <begin position="18"/>
        <end position="415"/>
    </location>
</feature>
<keyword evidence="4" id="KW-0029">Amino-acid transport</keyword>
<dbReference type="KEGG" id="smo:SELMODRAFT_90516"/>
<feature type="transmembrane region" description="Helical" evidence="7">
    <location>
        <begin position="48"/>
        <end position="74"/>
    </location>
</feature>
<dbReference type="Pfam" id="PF01490">
    <property type="entry name" value="Aa_trans"/>
    <property type="match status" value="1"/>
</dbReference>
<keyword evidence="10" id="KW-1185">Reference proteome</keyword>
<evidence type="ECO:0000313" key="9">
    <source>
        <dbReference type="EMBL" id="EFJ30088.1"/>
    </source>
</evidence>
<protein>
    <recommendedName>
        <fullName evidence="8">Amino acid transporter transmembrane domain-containing protein</fullName>
    </recommendedName>
</protein>
<dbReference type="PANTHER" id="PTHR48017">
    <property type="entry name" value="OS05G0424000 PROTEIN-RELATED"/>
    <property type="match status" value="1"/>
</dbReference>
<reference evidence="9 10" key="1">
    <citation type="journal article" date="2011" name="Science">
        <title>The Selaginella genome identifies genetic changes associated with the evolution of vascular plants.</title>
        <authorList>
            <person name="Banks J.A."/>
            <person name="Nishiyama T."/>
            <person name="Hasebe M."/>
            <person name="Bowman J.L."/>
            <person name="Gribskov M."/>
            <person name="dePamphilis C."/>
            <person name="Albert V.A."/>
            <person name="Aono N."/>
            <person name="Aoyama T."/>
            <person name="Ambrose B.A."/>
            <person name="Ashton N.W."/>
            <person name="Axtell M.J."/>
            <person name="Barker E."/>
            <person name="Barker M.S."/>
            <person name="Bennetzen J.L."/>
            <person name="Bonawitz N.D."/>
            <person name="Chapple C."/>
            <person name="Cheng C."/>
            <person name="Correa L.G."/>
            <person name="Dacre M."/>
            <person name="DeBarry J."/>
            <person name="Dreyer I."/>
            <person name="Elias M."/>
            <person name="Engstrom E.M."/>
            <person name="Estelle M."/>
            <person name="Feng L."/>
            <person name="Finet C."/>
            <person name="Floyd S.K."/>
            <person name="Frommer W.B."/>
            <person name="Fujita T."/>
            <person name="Gramzow L."/>
            <person name="Gutensohn M."/>
            <person name="Harholt J."/>
            <person name="Hattori M."/>
            <person name="Heyl A."/>
            <person name="Hirai T."/>
            <person name="Hiwatashi Y."/>
            <person name="Ishikawa M."/>
            <person name="Iwata M."/>
            <person name="Karol K.G."/>
            <person name="Koehler B."/>
            <person name="Kolukisaoglu U."/>
            <person name="Kubo M."/>
            <person name="Kurata T."/>
            <person name="Lalonde S."/>
            <person name="Li K."/>
            <person name="Li Y."/>
            <person name="Litt A."/>
            <person name="Lyons E."/>
            <person name="Manning G."/>
            <person name="Maruyama T."/>
            <person name="Michael T.P."/>
            <person name="Mikami K."/>
            <person name="Miyazaki S."/>
            <person name="Morinaga S."/>
            <person name="Murata T."/>
            <person name="Mueller-Roeber B."/>
            <person name="Nelson D.R."/>
            <person name="Obara M."/>
            <person name="Oguri Y."/>
            <person name="Olmstead R.G."/>
            <person name="Onodera N."/>
            <person name="Petersen B.L."/>
            <person name="Pils B."/>
            <person name="Prigge M."/>
            <person name="Rensing S.A."/>
            <person name="Riano-Pachon D.M."/>
            <person name="Roberts A.W."/>
            <person name="Sato Y."/>
            <person name="Scheller H.V."/>
            <person name="Schulz B."/>
            <person name="Schulz C."/>
            <person name="Shakirov E.V."/>
            <person name="Shibagaki N."/>
            <person name="Shinohara N."/>
            <person name="Shippen D.E."/>
            <person name="Soerensen I."/>
            <person name="Sotooka R."/>
            <person name="Sugimoto N."/>
            <person name="Sugita M."/>
            <person name="Sumikawa N."/>
            <person name="Tanurdzic M."/>
            <person name="Theissen G."/>
            <person name="Ulvskov P."/>
            <person name="Wakazuki S."/>
            <person name="Weng J.K."/>
            <person name="Willats W.W."/>
            <person name="Wipf D."/>
            <person name="Wolf P.G."/>
            <person name="Yang L."/>
            <person name="Zimmer A.D."/>
            <person name="Zhu Q."/>
            <person name="Mitros T."/>
            <person name="Hellsten U."/>
            <person name="Loque D."/>
            <person name="Otillar R."/>
            <person name="Salamov A."/>
            <person name="Schmutz J."/>
            <person name="Shapiro H."/>
            <person name="Lindquist E."/>
            <person name="Lucas S."/>
            <person name="Rokhsar D."/>
            <person name="Grigoriev I.V."/>
        </authorList>
    </citation>
    <scope>NUCLEOTIDE SEQUENCE [LARGE SCALE GENOMIC DNA]</scope>
</reference>
<sequence length="445" mass="50912">MWRHSRRLTRIASTILNGSSVIDAWFNATSYQVGQVLLTLPNSFAQLGLVSGILFQLFYGTLGAWACYMTTWLYMNYRKRFEREALYSDKHEIQWYEVLDGLLGTFWKYLGLIFNTGLQVLQSAITLIGASNLAHILNDRLDKRSWTVVLGACVIPSILIPRAQNYRVLSSVGIVMTTYTAWYMVLASIFQGKDGPVKHNAPHSSLDYFLGASNILYAFGGHGLTIELTHAMKKPQKFKEIYLYAVLYIWTLTLPSAIAVYWTYGEEMLQHSYALTRFHKSKYRDVAIVLMIIHQARRKNFFVQFGFSVLPIYLTWEKFCGIHSLPGRYLLKSAARLPVVILVWLVALMIPFIGVINIVAAAFFTSFTIYIVPCVAFMVYHRSTSARKAKGPPFWLPSWIWIYAINVGVVVWILVIGVGFGAWAGVRNLRRKFHLFGFFTRCYEC</sequence>
<comment type="subcellular location">
    <subcellularLocation>
        <location evidence="1">Membrane</location>
    </subcellularLocation>
</comment>
<dbReference type="eggNOG" id="KOG1303">
    <property type="taxonomic scope" value="Eukaryota"/>
</dbReference>
<dbReference type="InParanoid" id="D8RC90"/>
<feature type="transmembrane region" description="Helical" evidence="7">
    <location>
        <begin position="169"/>
        <end position="190"/>
    </location>
</feature>
<gene>
    <name evidence="9" type="ORF">SELMODRAFT_90516</name>
</gene>
<dbReference type="GO" id="GO:0015171">
    <property type="term" value="F:amino acid transmembrane transporter activity"/>
    <property type="evidence" value="ECO:0000318"/>
    <property type="project" value="GO_Central"/>
</dbReference>
<evidence type="ECO:0000256" key="5">
    <source>
        <dbReference type="ARBA" id="ARBA00022989"/>
    </source>
</evidence>
<feature type="transmembrane region" description="Helical" evidence="7">
    <location>
        <begin position="334"/>
        <end position="353"/>
    </location>
</feature>
<evidence type="ECO:0000256" key="6">
    <source>
        <dbReference type="ARBA" id="ARBA00023136"/>
    </source>
</evidence>
<keyword evidence="3 7" id="KW-0812">Transmembrane</keyword>
<organism evidence="10">
    <name type="scientific">Selaginella moellendorffii</name>
    <name type="common">Spikemoss</name>
    <dbReference type="NCBI Taxonomy" id="88036"/>
    <lineage>
        <taxon>Eukaryota</taxon>
        <taxon>Viridiplantae</taxon>
        <taxon>Streptophyta</taxon>
        <taxon>Embryophyta</taxon>
        <taxon>Tracheophyta</taxon>
        <taxon>Lycopodiopsida</taxon>
        <taxon>Selaginellales</taxon>
        <taxon>Selaginellaceae</taxon>
        <taxon>Selaginella</taxon>
    </lineage>
</organism>
<evidence type="ECO:0000256" key="2">
    <source>
        <dbReference type="ARBA" id="ARBA00022448"/>
    </source>
</evidence>